<sequence length="316" mass="35355">MKPQKASNHIMFQKLLIIFAIVILILSPTFTYSANDIIKYDISGSSFYCQDGTSRSCCSQLAHRVSSDHHSRCASIVLTNKSGYNMDLVAKNLEDGRWLTSEDYVGGNSVNINYEPHSLLDNESETISSVTGRFLGGLTGYVSFKINDDMTNEFTISWKVPTIGSPQYEFNFLNDTSNQHYDVKMDNVFENTVYQITINNKDNKDKTFISSIMFLVIIVLVIIVIFAIVSCCNTCRQRFRPGPPAGFNTRVIPGPPVGFNTRVITVPPAGFNTRRQHSRPGPPAGFNTRRQHPRPGPPAGFNTREQHIRPGPPAER</sequence>
<feature type="region of interest" description="Disordered" evidence="1">
    <location>
        <begin position="270"/>
        <end position="316"/>
    </location>
</feature>
<keyword evidence="2" id="KW-0472">Membrane</keyword>
<comment type="caution">
    <text evidence="3">The sequence shown here is derived from an EMBL/GenBank/DDBJ whole genome shotgun (WGS) entry which is preliminary data.</text>
</comment>
<gene>
    <name evidence="3" type="ORF">RhiirA4_543490</name>
</gene>
<evidence type="ECO:0000313" key="3">
    <source>
        <dbReference type="EMBL" id="PKY46686.1"/>
    </source>
</evidence>
<keyword evidence="4" id="KW-1185">Reference proteome</keyword>
<dbReference type="AlphaFoldDB" id="A0A2I1GJ96"/>
<dbReference type="OrthoDB" id="2409572at2759"/>
<keyword evidence="2" id="KW-0812">Transmembrane</keyword>
<feature type="transmembrane region" description="Helical" evidence="2">
    <location>
        <begin position="208"/>
        <end position="232"/>
    </location>
</feature>
<protein>
    <submittedName>
        <fullName evidence="3">Uncharacterized protein</fullName>
    </submittedName>
</protein>
<feature type="compositionally biased region" description="Basic and acidic residues" evidence="1">
    <location>
        <begin position="304"/>
        <end position="316"/>
    </location>
</feature>
<evidence type="ECO:0000256" key="2">
    <source>
        <dbReference type="SAM" id="Phobius"/>
    </source>
</evidence>
<dbReference type="VEuPathDB" id="FungiDB:FUN_022261"/>
<dbReference type="Gene3D" id="2.60.270.50">
    <property type="match status" value="1"/>
</dbReference>
<dbReference type="VEuPathDB" id="FungiDB:RhiirFUN_025775"/>
<evidence type="ECO:0000313" key="4">
    <source>
        <dbReference type="Proteomes" id="UP000234323"/>
    </source>
</evidence>
<dbReference type="VEuPathDB" id="FungiDB:RhiirA1_528416"/>
<proteinExistence type="predicted"/>
<reference evidence="3 4" key="1">
    <citation type="submission" date="2015-10" db="EMBL/GenBank/DDBJ databases">
        <title>Genome analyses suggest a sexual origin of heterokaryosis in a supposedly ancient asexual fungus.</title>
        <authorList>
            <person name="Ropars J."/>
            <person name="Sedzielewska K."/>
            <person name="Noel J."/>
            <person name="Charron P."/>
            <person name="Farinelli L."/>
            <person name="Marton T."/>
            <person name="Kruger M."/>
            <person name="Pelin A."/>
            <person name="Brachmann A."/>
            <person name="Corradi N."/>
        </authorList>
    </citation>
    <scope>NUCLEOTIDE SEQUENCE [LARGE SCALE GENOMIC DNA]</scope>
    <source>
        <strain evidence="3 4">A4</strain>
    </source>
</reference>
<keyword evidence="2" id="KW-1133">Transmembrane helix</keyword>
<dbReference type="Proteomes" id="UP000234323">
    <property type="component" value="Unassembled WGS sequence"/>
</dbReference>
<accession>A0A2I1GJ96</accession>
<name>A0A2I1GJ96_9GLOM</name>
<organism evidence="3 4">
    <name type="scientific">Rhizophagus irregularis</name>
    <dbReference type="NCBI Taxonomy" id="588596"/>
    <lineage>
        <taxon>Eukaryota</taxon>
        <taxon>Fungi</taxon>
        <taxon>Fungi incertae sedis</taxon>
        <taxon>Mucoromycota</taxon>
        <taxon>Glomeromycotina</taxon>
        <taxon>Glomeromycetes</taxon>
        <taxon>Glomerales</taxon>
        <taxon>Glomeraceae</taxon>
        <taxon>Rhizophagus</taxon>
    </lineage>
</organism>
<evidence type="ECO:0000256" key="1">
    <source>
        <dbReference type="SAM" id="MobiDB-lite"/>
    </source>
</evidence>
<dbReference type="EMBL" id="LLXI01000472">
    <property type="protein sequence ID" value="PKY46686.1"/>
    <property type="molecule type" value="Genomic_DNA"/>
</dbReference>